<keyword evidence="2" id="KW-1185">Reference proteome</keyword>
<dbReference type="WBParaSite" id="PDA_v2.g16491.t1">
    <property type="protein sequence ID" value="PDA_v2.g16491.t1"/>
    <property type="gene ID" value="PDA_v2.g16491"/>
</dbReference>
<sequence>MIIVKLQGDAIKAKQDACKVKQVKAGCRADREYAFIGNLFGDDFGVRPSTVGHTQHDGNGRYEDRRKDENDNNQGYDIYSGYGQFEDCRKEYKEEKRVPREDKQVERYVQDSFAGDREDIERYTATNLDADAGIDCEFIGMLSDFESFNQPLGEPPQQDELGDDKEEDEELDGNHNEELNGDQEQVPEGVKQARDIVNQAEDLYGSLSSAIEVANEKL</sequence>
<name>A0A914PE77_9BILA</name>
<organism evidence="2 3">
    <name type="scientific">Panagrolaimus davidi</name>
    <dbReference type="NCBI Taxonomy" id="227884"/>
    <lineage>
        <taxon>Eukaryota</taxon>
        <taxon>Metazoa</taxon>
        <taxon>Ecdysozoa</taxon>
        <taxon>Nematoda</taxon>
        <taxon>Chromadorea</taxon>
        <taxon>Rhabditida</taxon>
        <taxon>Tylenchina</taxon>
        <taxon>Panagrolaimomorpha</taxon>
        <taxon>Panagrolaimoidea</taxon>
        <taxon>Panagrolaimidae</taxon>
        <taxon>Panagrolaimus</taxon>
    </lineage>
</organism>
<dbReference type="AlphaFoldDB" id="A0A914PE77"/>
<evidence type="ECO:0000313" key="2">
    <source>
        <dbReference type="Proteomes" id="UP000887578"/>
    </source>
</evidence>
<feature type="region of interest" description="Disordered" evidence="1">
    <location>
        <begin position="50"/>
        <end position="75"/>
    </location>
</feature>
<feature type="region of interest" description="Disordered" evidence="1">
    <location>
        <begin position="146"/>
        <end position="192"/>
    </location>
</feature>
<reference evidence="3" key="1">
    <citation type="submission" date="2022-11" db="UniProtKB">
        <authorList>
            <consortium name="WormBaseParasite"/>
        </authorList>
    </citation>
    <scope>IDENTIFICATION</scope>
</reference>
<evidence type="ECO:0000313" key="3">
    <source>
        <dbReference type="WBParaSite" id="PDA_v2.g16491.t1"/>
    </source>
</evidence>
<dbReference type="Proteomes" id="UP000887578">
    <property type="component" value="Unplaced"/>
</dbReference>
<protein>
    <submittedName>
        <fullName evidence="3">Uncharacterized protein</fullName>
    </submittedName>
</protein>
<feature type="compositionally biased region" description="Acidic residues" evidence="1">
    <location>
        <begin position="160"/>
        <end position="171"/>
    </location>
</feature>
<evidence type="ECO:0000256" key="1">
    <source>
        <dbReference type="SAM" id="MobiDB-lite"/>
    </source>
</evidence>
<proteinExistence type="predicted"/>
<feature type="compositionally biased region" description="Basic and acidic residues" evidence="1">
    <location>
        <begin position="54"/>
        <end position="70"/>
    </location>
</feature>
<accession>A0A914PE77</accession>